<dbReference type="STRING" id="1073089.A0A1L9R8F4"/>
<feature type="non-terminal residue" evidence="7">
    <location>
        <position position="1"/>
    </location>
</feature>
<keyword evidence="3" id="KW-0238">DNA-binding</keyword>
<dbReference type="InterPro" id="IPR050987">
    <property type="entry name" value="AtrR-like"/>
</dbReference>
<dbReference type="SMART" id="SM00906">
    <property type="entry name" value="Fungal_trans"/>
    <property type="match status" value="1"/>
</dbReference>
<evidence type="ECO:0000256" key="2">
    <source>
        <dbReference type="ARBA" id="ARBA00023015"/>
    </source>
</evidence>
<evidence type="ECO:0000256" key="3">
    <source>
        <dbReference type="ARBA" id="ARBA00023125"/>
    </source>
</evidence>
<proteinExistence type="predicted"/>
<dbReference type="AlphaFoldDB" id="A0A1L9R8F4"/>
<evidence type="ECO:0000256" key="1">
    <source>
        <dbReference type="ARBA" id="ARBA00004123"/>
    </source>
</evidence>
<organism evidence="7 8">
    <name type="scientific">Aspergillus wentii DTO 134E9</name>
    <dbReference type="NCBI Taxonomy" id="1073089"/>
    <lineage>
        <taxon>Eukaryota</taxon>
        <taxon>Fungi</taxon>
        <taxon>Dikarya</taxon>
        <taxon>Ascomycota</taxon>
        <taxon>Pezizomycotina</taxon>
        <taxon>Eurotiomycetes</taxon>
        <taxon>Eurotiomycetidae</taxon>
        <taxon>Eurotiales</taxon>
        <taxon>Aspergillaceae</taxon>
        <taxon>Aspergillus</taxon>
        <taxon>Aspergillus subgen. Cremei</taxon>
    </lineage>
</organism>
<dbReference type="VEuPathDB" id="FungiDB:ASPWEDRAFT_118739"/>
<keyword evidence="8" id="KW-1185">Reference proteome</keyword>
<dbReference type="GO" id="GO:0003677">
    <property type="term" value="F:DNA binding"/>
    <property type="evidence" value="ECO:0007669"/>
    <property type="project" value="UniProtKB-KW"/>
</dbReference>
<evidence type="ECO:0000256" key="4">
    <source>
        <dbReference type="ARBA" id="ARBA00023163"/>
    </source>
</evidence>
<accession>A0A1L9R8F4</accession>
<keyword evidence="5" id="KW-0539">Nucleus</keyword>
<evidence type="ECO:0000313" key="8">
    <source>
        <dbReference type="Proteomes" id="UP000184383"/>
    </source>
</evidence>
<name>A0A1L9R8F4_ASPWE</name>
<feature type="domain" description="Xylanolytic transcriptional activator regulatory" evidence="6">
    <location>
        <begin position="189"/>
        <end position="270"/>
    </location>
</feature>
<reference evidence="8" key="1">
    <citation type="journal article" date="2017" name="Genome Biol.">
        <title>Comparative genomics reveals high biological diversity and specific adaptations in the industrially and medically important fungal genus Aspergillus.</title>
        <authorList>
            <person name="de Vries R.P."/>
            <person name="Riley R."/>
            <person name="Wiebenga A."/>
            <person name="Aguilar-Osorio G."/>
            <person name="Amillis S."/>
            <person name="Uchima C.A."/>
            <person name="Anderluh G."/>
            <person name="Asadollahi M."/>
            <person name="Askin M."/>
            <person name="Barry K."/>
            <person name="Battaglia E."/>
            <person name="Bayram O."/>
            <person name="Benocci T."/>
            <person name="Braus-Stromeyer S.A."/>
            <person name="Caldana C."/>
            <person name="Canovas D."/>
            <person name="Cerqueira G.C."/>
            <person name="Chen F."/>
            <person name="Chen W."/>
            <person name="Choi C."/>
            <person name="Clum A."/>
            <person name="Dos Santos R.A."/>
            <person name="Damasio A.R."/>
            <person name="Diallinas G."/>
            <person name="Emri T."/>
            <person name="Fekete E."/>
            <person name="Flipphi M."/>
            <person name="Freyberg S."/>
            <person name="Gallo A."/>
            <person name="Gournas C."/>
            <person name="Habgood R."/>
            <person name="Hainaut M."/>
            <person name="Harispe M.L."/>
            <person name="Henrissat B."/>
            <person name="Hilden K.S."/>
            <person name="Hope R."/>
            <person name="Hossain A."/>
            <person name="Karabika E."/>
            <person name="Karaffa L."/>
            <person name="Karanyi Z."/>
            <person name="Krasevec N."/>
            <person name="Kuo A."/>
            <person name="Kusch H."/>
            <person name="LaButti K."/>
            <person name="Lagendijk E.L."/>
            <person name="Lapidus A."/>
            <person name="Levasseur A."/>
            <person name="Lindquist E."/>
            <person name="Lipzen A."/>
            <person name="Logrieco A.F."/>
            <person name="MacCabe A."/>
            <person name="Maekelae M.R."/>
            <person name="Malavazi I."/>
            <person name="Melin P."/>
            <person name="Meyer V."/>
            <person name="Mielnichuk N."/>
            <person name="Miskei M."/>
            <person name="Molnar A.P."/>
            <person name="Mule G."/>
            <person name="Ngan C.Y."/>
            <person name="Orejas M."/>
            <person name="Orosz E."/>
            <person name="Ouedraogo J.P."/>
            <person name="Overkamp K.M."/>
            <person name="Park H.-S."/>
            <person name="Perrone G."/>
            <person name="Piumi F."/>
            <person name="Punt P.J."/>
            <person name="Ram A.F."/>
            <person name="Ramon A."/>
            <person name="Rauscher S."/>
            <person name="Record E."/>
            <person name="Riano-Pachon D.M."/>
            <person name="Robert V."/>
            <person name="Roehrig J."/>
            <person name="Ruller R."/>
            <person name="Salamov A."/>
            <person name="Salih N.S."/>
            <person name="Samson R.A."/>
            <person name="Sandor E."/>
            <person name="Sanguinetti M."/>
            <person name="Schuetze T."/>
            <person name="Sepcic K."/>
            <person name="Shelest E."/>
            <person name="Sherlock G."/>
            <person name="Sophianopoulou V."/>
            <person name="Squina F.M."/>
            <person name="Sun H."/>
            <person name="Susca A."/>
            <person name="Todd R.B."/>
            <person name="Tsang A."/>
            <person name="Unkles S.E."/>
            <person name="van de Wiele N."/>
            <person name="van Rossen-Uffink D."/>
            <person name="Oliveira J.V."/>
            <person name="Vesth T.C."/>
            <person name="Visser J."/>
            <person name="Yu J.-H."/>
            <person name="Zhou M."/>
            <person name="Andersen M.R."/>
            <person name="Archer D.B."/>
            <person name="Baker S.E."/>
            <person name="Benoit I."/>
            <person name="Brakhage A.A."/>
            <person name="Braus G.H."/>
            <person name="Fischer R."/>
            <person name="Frisvad J.C."/>
            <person name="Goldman G.H."/>
            <person name="Houbraken J."/>
            <person name="Oakley B."/>
            <person name="Pocsi I."/>
            <person name="Scazzocchio C."/>
            <person name="Seiboth B."/>
            <person name="vanKuyk P.A."/>
            <person name="Wortman J."/>
            <person name="Dyer P.S."/>
            <person name="Grigoriev I.V."/>
        </authorList>
    </citation>
    <scope>NUCLEOTIDE SEQUENCE [LARGE SCALE GENOMIC DNA]</scope>
    <source>
        <strain evidence="8">DTO 134E9</strain>
    </source>
</reference>
<dbReference type="Pfam" id="PF04082">
    <property type="entry name" value="Fungal_trans"/>
    <property type="match status" value="1"/>
</dbReference>
<dbReference type="PANTHER" id="PTHR46910:SF37">
    <property type="entry name" value="ZN(II)2CYS6 TRANSCRIPTION FACTOR (EUROFUNG)"/>
    <property type="match status" value="1"/>
</dbReference>
<dbReference type="PANTHER" id="PTHR46910">
    <property type="entry name" value="TRANSCRIPTION FACTOR PDR1"/>
    <property type="match status" value="1"/>
</dbReference>
<dbReference type="EMBL" id="KV878216">
    <property type="protein sequence ID" value="OJJ31191.1"/>
    <property type="molecule type" value="Genomic_DNA"/>
</dbReference>
<dbReference type="GeneID" id="63744691"/>
<sequence length="521" mass="58504">LHFAGRDLGHISSYNGIPFFSHEGQQWIKSLTGQISIFEKTNNATTWPPSHYRNPKTDCLCQSLFQTQPPDVSIVEEYLNAYELSCTRLVYPTIHSTLFRSTINSAYQSTQTEHVGYASATACIFSFLAFASICSVHKGSAPFVDSKAYALRVHAMIPRVLQEGPSLDGLQAFVMLGIFEFASGNMPSAAYLASLKAHYIFMLGAHTQPGSLAQAETVDDDIPSLIQNHLRNIFWLCYTIDKDLSLKTGQPSLLHDEHCDLTLPPGYLDQLHTCDTFPYLPNDLPPVPYFPVDLRLSMIKSRAYSALYSMRGLQKDDTELSQDIRQLDDDLERWRQSIPPEWRPTLSFLHDTPVDAGMGMRSVMLRLDYHHCMAAIHQASSRCRAWAYGHSGIIEGVSSSLVLSVQASRSTLFYLQAAEYALVDEIFWVIISYPVSALLTVFCNILQNPFCPQAKKDHQLSSTMPLMVQKLFRQHSPSNEAMHLKHIVDFVAELNRLAKCAIDKAIRDRLDGSNSLLTPAF</sequence>
<dbReference type="CDD" id="cd12148">
    <property type="entry name" value="fungal_TF_MHR"/>
    <property type="match status" value="1"/>
</dbReference>
<gene>
    <name evidence="7" type="ORF">ASPWEDRAFT_118739</name>
</gene>
<evidence type="ECO:0000313" key="7">
    <source>
        <dbReference type="EMBL" id="OJJ31191.1"/>
    </source>
</evidence>
<protein>
    <recommendedName>
        <fullName evidence="6">Xylanolytic transcriptional activator regulatory domain-containing protein</fullName>
    </recommendedName>
</protein>
<evidence type="ECO:0000259" key="6">
    <source>
        <dbReference type="SMART" id="SM00906"/>
    </source>
</evidence>
<evidence type="ECO:0000256" key="5">
    <source>
        <dbReference type="ARBA" id="ARBA00023242"/>
    </source>
</evidence>
<comment type="subcellular location">
    <subcellularLocation>
        <location evidence="1">Nucleus</location>
    </subcellularLocation>
</comment>
<dbReference type="GO" id="GO:0003700">
    <property type="term" value="F:DNA-binding transcription factor activity"/>
    <property type="evidence" value="ECO:0007669"/>
    <property type="project" value="InterPro"/>
</dbReference>
<dbReference type="GO" id="GO:0005634">
    <property type="term" value="C:nucleus"/>
    <property type="evidence" value="ECO:0007669"/>
    <property type="project" value="UniProtKB-SubCell"/>
</dbReference>
<keyword evidence="2" id="KW-0805">Transcription regulation</keyword>
<dbReference type="OrthoDB" id="4116913at2759"/>
<dbReference type="Proteomes" id="UP000184383">
    <property type="component" value="Unassembled WGS sequence"/>
</dbReference>
<dbReference type="InterPro" id="IPR007219">
    <property type="entry name" value="XnlR_reg_dom"/>
</dbReference>
<keyword evidence="4" id="KW-0804">Transcription</keyword>
<dbReference type="RefSeq" id="XP_040684868.1">
    <property type="nucleotide sequence ID" value="XM_040828843.1"/>
</dbReference>
<dbReference type="GO" id="GO:0008270">
    <property type="term" value="F:zinc ion binding"/>
    <property type="evidence" value="ECO:0007669"/>
    <property type="project" value="InterPro"/>
</dbReference>
<dbReference type="GO" id="GO:0006351">
    <property type="term" value="P:DNA-templated transcription"/>
    <property type="evidence" value="ECO:0007669"/>
    <property type="project" value="InterPro"/>
</dbReference>